<name>A0A6A6GFW9_9PEZI</name>
<proteinExistence type="predicted"/>
<feature type="coiled-coil region" evidence="1">
    <location>
        <begin position="392"/>
        <end position="447"/>
    </location>
</feature>
<dbReference type="AlphaFoldDB" id="A0A6A6GFW9"/>
<evidence type="ECO:0000313" key="2">
    <source>
        <dbReference type="EMBL" id="KAF2224568.1"/>
    </source>
</evidence>
<gene>
    <name evidence="2" type="ORF">BDZ85DRAFT_261196</name>
</gene>
<feature type="coiled-coil region" evidence="1">
    <location>
        <begin position="525"/>
        <end position="552"/>
    </location>
</feature>
<evidence type="ECO:0000313" key="3">
    <source>
        <dbReference type="Proteomes" id="UP000799538"/>
    </source>
</evidence>
<protein>
    <submittedName>
        <fullName evidence="2">Uncharacterized protein</fullName>
    </submittedName>
</protein>
<dbReference type="Proteomes" id="UP000799538">
    <property type="component" value="Unassembled WGS sequence"/>
</dbReference>
<reference evidence="3" key="1">
    <citation type="journal article" date="2020" name="Stud. Mycol.">
        <title>101 Dothideomycetes genomes: A test case for predicting lifestyles and emergence of pathogens.</title>
        <authorList>
            <person name="Haridas S."/>
            <person name="Albert R."/>
            <person name="Binder M."/>
            <person name="Bloem J."/>
            <person name="LaButti K."/>
            <person name="Salamov A."/>
            <person name="Andreopoulos B."/>
            <person name="Baker S."/>
            <person name="Barry K."/>
            <person name="Bills G."/>
            <person name="Bluhm B."/>
            <person name="Cannon C."/>
            <person name="Castanera R."/>
            <person name="Culley D."/>
            <person name="Daum C."/>
            <person name="Ezra D."/>
            <person name="Gonzalez J."/>
            <person name="Henrissat B."/>
            <person name="Kuo A."/>
            <person name="Liang C."/>
            <person name="Lipzen A."/>
            <person name="Lutzoni F."/>
            <person name="Magnuson J."/>
            <person name="Mondo S."/>
            <person name="Nolan M."/>
            <person name="Ohm R."/>
            <person name="Pangilinan J."/>
            <person name="Park H.-J."/>
            <person name="Ramirez L."/>
            <person name="Alfaro M."/>
            <person name="Sun H."/>
            <person name="Tritt A."/>
            <person name="Yoshinaga Y."/>
            <person name="Zwiers L.-H."/>
            <person name="Turgeon B."/>
            <person name="Goodwin S."/>
            <person name="Spatafora J."/>
            <person name="Crous P."/>
            <person name="Grigoriev I."/>
        </authorList>
    </citation>
    <scope>NUCLEOTIDE SEQUENCE [LARGE SCALE GENOMIC DNA]</scope>
    <source>
        <strain evidence="3">CECT 20119</strain>
    </source>
</reference>
<sequence>MVIEGQLCQIRLTTAQLRIVLQSTIEDKDHDSHVVLQHFKAVEHADHELRAVVFEDPQYTSSLAELLCRIDGLASSCKSCDLVDQYKEIDHHSQALIHQVAAIRTNGLLRLAFEESPIDDVRKYIEDSFALVVDEVDKPLRTVIEQAISHHLLLGVHRSASHERNKDLVEQHLRHTIFTLATLTALQETFDDQAVQLSAIKKELKSATKDAKEERELFSMQQQDYEDKLSKASEEIREFKEKSQAALRERAIAKSHAERSARELETMTNYRNLDRSLYDQLQGQHRALSETVVAYQEYYALQTADLDKVKTQIQDQEALETQNSSLIRDLEGAVNQLKELQTKWRRDAGIHANAKAILNSLGIDPETGKIIDAGGDPTCFSLARFLCLRAENGNLDRDLHDAREKIEGLENTIKQKGDEVSAVKTDIKQLELKRDQTSKQLEERAAALQATLMELDTCKDQVVQSKEIVRLRDLDIVDLRADLAVKNTELAAAKAAATEAEGLVESKTSAARGFFRKQKALAKEIEQKDEIIKEKDEQIARLTNMLADAAMKPHEEEEEEL</sequence>
<feature type="coiled-coil region" evidence="1">
    <location>
        <begin position="197"/>
        <end position="249"/>
    </location>
</feature>
<organism evidence="2 3">
    <name type="scientific">Elsinoe ampelina</name>
    <dbReference type="NCBI Taxonomy" id="302913"/>
    <lineage>
        <taxon>Eukaryota</taxon>
        <taxon>Fungi</taxon>
        <taxon>Dikarya</taxon>
        <taxon>Ascomycota</taxon>
        <taxon>Pezizomycotina</taxon>
        <taxon>Dothideomycetes</taxon>
        <taxon>Dothideomycetidae</taxon>
        <taxon>Myriangiales</taxon>
        <taxon>Elsinoaceae</taxon>
        <taxon>Elsinoe</taxon>
    </lineage>
</organism>
<dbReference type="EMBL" id="ML992505">
    <property type="protein sequence ID" value="KAF2224568.1"/>
    <property type="molecule type" value="Genomic_DNA"/>
</dbReference>
<evidence type="ECO:0000256" key="1">
    <source>
        <dbReference type="SAM" id="Coils"/>
    </source>
</evidence>
<keyword evidence="1" id="KW-0175">Coiled coil</keyword>
<accession>A0A6A6GFW9</accession>
<keyword evidence="3" id="KW-1185">Reference proteome</keyword>